<gene>
    <name evidence="4" type="ORF">PAC_16449</name>
</gene>
<feature type="region of interest" description="Disordered" evidence="1">
    <location>
        <begin position="490"/>
        <end position="512"/>
    </location>
</feature>
<feature type="compositionally biased region" description="Low complexity" evidence="1">
    <location>
        <begin position="195"/>
        <end position="229"/>
    </location>
</feature>
<evidence type="ECO:0000313" key="5">
    <source>
        <dbReference type="Proteomes" id="UP000184330"/>
    </source>
</evidence>
<feature type="region of interest" description="Disordered" evidence="1">
    <location>
        <begin position="281"/>
        <end position="300"/>
    </location>
</feature>
<feature type="region of interest" description="Disordered" evidence="1">
    <location>
        <begin position="305"/>
        <end position="433"/>
    </location>
</feature>
<keyword evidence="5" id="KW-1185">Reference proteome</keyword>
<dbReference type="EMBL" id="FJOG01000038">
    <property type="protein sequence ID" value="CZR66548.1"/>
    <property type="molecule type" value="Genomic_DNA"/>
</dbReference>
<evidence type="ECO:0000313" key="4">
    <source>
        <dbReference type="EMBL" id="CZR66548.1"/>
    </source>
</evidence>
<dbReference type="STRING" id="576137.A0A1L7XNE8"/>
<keyword evidence="2" id="KW-0472">Membrane</keyword>
<protein>
    <submittedName>
        <fullName evidence="4">Uncharacterized protein</fullName>
    </submittedName>
</protein>
<evidence type="ECO:0000256" key="1">
    <source>
        <dbReference type="SAM" id="MobiDB-lite"/>
    </source>
</evidence>
<keyword evidence="2" id="KW-1133">Transmembrane helix</keyword>
<evidence type="ECO:0000256" key="3">
    <source>
        <dbReference type="SAM" id="SignalP"/>
    </source>
</evidence>
<feature type="region of interest" description="Disordered" evidence="1">
    <location>
        <begin position="193"/>
        <end position="243"/>
    </location>
</feature>
<dbReference type="Proteomes" id="UP000184330">
    <property type="component" value="Unassembled WGS sequence"/>
</dbReference>
<reference evidence="4 5" key="1">
    <citation type="submission" date="2016-03" db="EMBL/GenBank/DDBJ databases">
        <authorList>
            <person name="Ploux O."/>
        </authorList>
    </citation>
    <scope>NUCLEOTIDE SEQUENCE [LARGE SCALE GENOMIC DNA]</scope>
    <source>
        <strain evidence="4 5">UAMH 11012</strain>
    </source>
</reference>
<feature type="chain" id="PRO_5009875294" evidence="3">
    <location>
        <begin position="20"/>
        <end position="512"/>
    </location>
</feature>
<organism evidence="4 5">
    <name type="scientific">Phialocephala subalpina</name>
    <dbReference type="NCBI Taxonomy" id="576137"/>
    <lineage>
        <taxon>Eukaryota</taxon>
        <taxon>Fungi</taxon>
        <taxon>Dikarya</taxon>
        <taxon>Ascomycota</taxon>
        <taxon>Pezizomycotina</taxon>
        <taxon>Leotiomycetes</taxon>
        <taxon>Helotiales</taxon>
        <taxon>Mollisiaceae</taxon>
        <taxon>Phialocephala</taxon>
        <taxon>Phialocephala fortinii species complex</taxon>
    </lineage>
</organism>
<name>A0A1L7XNE8_9HELO</name>
<feature type="compositionally biased region" description="Low complexity" evidence="1">
    <location>
        <begin position="370"/>
        <end position="406"/>
    </location>
</feature>
<keyword evidence="3" id="KW-0732">Signal</keyword>
<evidence type="ECO:0000256" key="2">
    <source>
        <dbReference type="SAM" id="Phobius"/>
    </source>
</evidence>
<feature type="compositionally biased region" description="Low complexity" evidence="1">
    <location>
        <begin position="318"/>
        <end position="327"/>
    </location>
</feature>
<feature type="transmembrane region" description="Helical" evidence="2">
    <location>
        <begin position="246"/>
        <end position="268"/>
    </location>
</feature>
<dbReference type="OrthoDB" id="5347452at2759"/>
<feature type="signal peptide" evidence="3">
    <location>
        <begin position="1"/>
        <end position="19"/>
    </location>
</feature>
<keyword evidence="2" id="KW-0812">Transmembrane</keyword>
<proteinExistence type="predicted"/>
<dbReference type="AlphaFoldDB" id="A0A1L7XNE8"/>
<accession>A0A1L7XNE8</accession>
<sequence>MRSFIILLFCPLISALAFAGPKATPLGEGIESHAQGWSPQPTKAPSFKDLLKRQSSQFTFIEGPDDNCGYQFGSSDLDYYLGLCDTSTCGFATASGSNGGIVCYDATSSHLRYDWTSCIGGAGATSCLEDSACSDNPGIMICTDSIESHCNVGTWVGMQVEALWCDSTSYSGAMVPVYTTYDGQRGRVYSVVEGPTTTSKSTPVTSTTITTPSLPSSSTSTSSSQTTTPTPTPTPAPKKSTPIGPIVGGVIGGLALLAAIAAGIFFCLRKQRQDKQREPIREIADSPPSQPQYASDKYPAQVSTAYAPPKVTPPQNPPQQVQYQQTPPTQPQYPAEKYPTVAGGAFPANGNVATTAAPEQRYNSPPPQQQAPQAQPAVAVQPSYNQYQQPHPQQQAPQPMQPAQQNTYYSAPPGAPNFQVQSAPTPLTPEVRPGSVVSAISSPGSPAPPYVNPVPAVQELSGEHSNDIYPSGRMEMSGESNHTYPVSGANHEMAGESAPYPIKDSAAYPLNY</sequence>